<dbReference type="InterPro" id="IPR038116">
    <property type="entry name" value="TrpR-like_sf"/>
</dbReference>
<gene>
    <name evidence="1" type="ORF">CSTERTH_03100</name>
</gene>
<dbReference type="Proteomes" id="UP000092971">
    <property type="component" value="Chromosome"/>
</dbReference>
<dbReference type="AlphaFoldDB" id="A0A1B1YGR4"/>
<reference evidence="1 2" key="1">
    <citation type="submission" date="2016-02" db="EMBL/GenBank/DDBJ databases">
        <title>Comparison of Clostridium stercorarium subspecies using comparative genomics and transcriptomics.</title>
        <authorList>
            <person name="Schellenberg J."/>
            <person name="Thallinger G."/>
            <person name="Levin D.B."/>
            <person name="Zhang X."/>
            <person name="Alvare G."/>
            <person name="Fristensky B."/>
            <person name="Sparling R."/>
        </authorList>
    </citation>
    <scope>NUCLEOTIDE SEQUENCE [LARGE SCALE GENOMIC DNA]</scope>
    <source>
        <strain evidence="1 2">DSM 2910</strain>
    </source>
</reference>
<dbReference type="Gene3D" id="1.10.1270.10">
    <property type="entry name" value="TrpR-like"/>
    <property type="match status" value="1"/>
</dbReference>
<accession>A0A1B1YGR4</accession>
<dbReference type="InterPro" id="IPR013368">
    <property type="entry name" value="YecD_YerC"/>
</dbReference>
<dbReference type="GO" id="GO:0043565">
    <property type="term" value="F:sequence-specific DNA binding"/>
    <property type="evidence" value="ECO:0007669"/>
    <property type="project" value="InterPro"/>
</dbReference>
<dbReference type="PANTHER" id="PTHR40080:SF1">
    <property type="entry name" value="TRPR-LIKE PROTEIN YERC_YECD"/>
    <property type="match status" value="1"/>
</dbReference>
<organism evidence="1 2">
    <name type="scientific">Thermoclostridium stercorarium subsp. thermolacticum DSM 2910</name>
    <dbReference type="NCBI Taxonomy" id="1121336"/>
    <lineage>
        <taxon>Bacteria</taxon>
        <taxon>Bacillati</taxon>
        <taxon>Bacillota</taxon>
        <taxon>Clostridia</taxon>
        <taxon>Eubacteriales</taxon>
        <taxon>Oscillospiraceae</taxon>
        <taxon>Thermoclostridium</taxon>
    </lineage>
</organism>
<dbReference type="RefSeq" id="WP_034843374.1">
    <property type="nucleotide sequence ID" value="NZ_CP014672.1"/>
</dbReference>
<dbReference type="InterPro" id="IPR000831">
    <property type="entry name" value="Trp_repress"/>
</dbReference>
<dbReference type="Pfam" id="PF01371">
    <property type="entry name" value="Trp_repressor"/>
    <property type="match status" value="1"/>
</dbReference>
<dbReference type="NCBIfam" id="TIGR02531">
    <property type="entry name" value="yecD_yerC"/>
    <property type="match status" value="1"/>
</dbReference>
<protein>
    <submittedName>
        <fullName evidence="1">TrpR-like protein YerC/YecD</fullName>
    </submittedName>
</protein>
<proteinExistence type="predicted"/>
<evidence type="ECO:0000313" key="2">
    <source>
        <dbReference type="Proteomes" id="UP000092971"/>
    </source>
</evidence>
<dbReference type="SUPFAM" id="SSF48295">
    <property type="entry name" value="TrpR-like"/>
    <property type="match status" value="1"/>
</dbReference>
<dbReference type="PIRSF" id="PIRSF012508">
    <property type="entry name" value="YerC"/>
    <property type="match status" value="1"/>
</dbReference>
<dbReference type="InterPro" id="IPR010921">
    <property type="entry name" value="Trp_repressor/repl_initiator"/>
</dbReference>
<dbReference type="GO" id="GO:0003700">
    <property type="term" value="F:DNA-binding transcription factor activity"/>
    <property type="evidence" value="ECO:0007669"/>
    <property type="project" value="InterPro"/>
</dbReference>
<dbReference type="EMBL" id="CP014672">
    <property type="protein sequence ID" value="ANW99966.1"/>
    <property type="molecule type" value="Genomic_DNA"/>
</dbReference>
<sequence>MNSKLRSELVDKLFEAILLLRNKEECYSFFEDIGTVSEIKAFAQRLEVAKMLDAGKTYREIHEKTGASEATISRVSRALNYGADGYRLILERLKEIERSGKKD</sequence>
<dbReference type="PANTHER" id="PTHR40080">
    <property type="entry name" value="LMO1763 PROTEIN"/>
    <property type="match status" value="1"/>
</dbReference>
<name>A0A1B1YGR4_THEST</name>
<evidence type="ECO:0000313" key="1">
    <source>
        <dbReference type="EMBL" id="ANW99966.1"/>
    </source>
</evidence>